<proteinExistence type="predicted"/>
<dbReference type="EMBL" id="JAKLTR010000003">
    <property type="protein sequence ID" value="MCG2613743.1"/>
    <property type="molecule type" value="Genomic_DNA"/>
</dbReference>
<comment type="caution">
    <text evidence="1">The sequence shown here is derived from an EMBL/GenBank/DDBJ whole genome shotgun (WGS) entry which is preliminary data.</text>
</comment>
<evidence type="ECO:0000313" key="2">
    <source>
        <dbReference type="Proteomes" id="UP001165367"/>
    </source>
</evidence>
<dbReference type="Proteomes" id="UP001165367">
    <property type="component" value="Unassembled WGS sequence"/>
</dbReference>
<reference evidence="1" key="1">
    <citation type="submission" date="2022-01" db="EMBL/GenBank/DDBJ databases">
        <authorList>
            <person name="Jo J.-H."/>
            <person name="Im W.-T."/>
        </authorList>
    </citation>
    <scope>NUCLEOTIDE SEQUENCE</scope>
    <source>
        <strain evidence="1">NA20</strain>
    </source>
</reference>
<keyword evidence="2" id="KW-1185">Reference proteome</keyword>
<sequence>MEFSSQGYREAKTRKSYPLFVIWSTYSQMNDDSSDCMEIIGKHFYSSF</sequence>
<name>A0ABS9KN39_9BACT</name>
<dbReference type="RefSeq" id="WP_237869435.1">
    <property type="nucleotide sequence ID" value="NZ_JAKLTR010000003.1"/>
</dbReference>
<gene>
    <name evidence="1" type="ORF">LZZ85_05605</name>
</gene>
<evidence type="ECO:0000313" key="1">
    <source>
        <dbReference type="EMBL" id="MCG2613743.1"/>
    </source>
</evidence>
<organism evidence="1 2">
    <name type="scientific">Terrimonas ginsenosidimutans</name>
    <dbReference type="NCBI Taxonomy" id="2908004"/>
    <lineage>
        <taxon>Bacteria</taxon>
        <taxon>Pseudomonadati</taxon>
        <taxon>Bacteroidota</taxon>
        <taxon>Chitinophagia</taxon>
        <taxon>Chitinophagales</taxon>
        <taxon>Chitinophagaceae</taxon>
        <taxon>Terrimonas</taxon>
    </lineage>
</organism>
<accession>A0ABS9KN39</accession>
<protein>
    <submittedName>
        <fullName evidence="1">Uncharacterized protein</fullName>
    </submittedName>
</protein>